<dbReference type="AlphaFoldDB" id="A0A1C7NDR5"/>
<dbReference type="Proteomes" id="UP000093000">
    <property type="component" value="Unassembled WGS sequence"/>
</dbReference>
<protein>
    <recommendedName>
        <fullName evidence="4">PI-PLC X domain-containing protein 1</fullName>
    </recommendedName>
</protein>
<comment type="caution">
    <text evidence="2">The sequence shown here is derived from an EMBL/GenBank/DDBJ whole genome shotgun (WGS) entry which is preliminary data.</text>
</comment>
<evidence type="ECO:0008006" key="4">
    <source>
        <dbReference type="Google" id="ProtNLM"/>
    </source>
</evidence>
<organism evidence="2 3">
    <name type="scientific">Choanephora cucurbitarum</name>
    <dbReference type="NCBI Taxonomy" id="101091"/>
    <lineage>
        <taxon>Eukaryota</taxon>
        <taxon>Fungi</taxon>
        <taxon>Fungi incertae sedis</taxon>
        <taxon>Mucoromycota</taxon>
        <taxon>Mucoromycotina</taxon>
        <taxon>Mucoromycetes</taxon>
        <taxon>Mucorales</taxon>
        <taxon>Mucorineae</taxon>
        <taxon>Choanephoraceae</taxon>
        <taxon>Choanephoroideae</taxon>
        <taxon>Choanephora</taxon>
    </lineage>
</organism>
<feature type="signal peptide" evidence="1">
    <location>
        <begin position="1"/>
        <end position="16"/>
    </location>
</feature>
<dbReference type="Gene3D" id="3.20.20.190">
    <property type="entry name" value="Phosphatidylinositol (PI) phosphodiesterase"/>
    <property type="match status" value="1"/>
</dbReference>
<gene>
    <name evidence="2" type="ORF">A0J61_04753</name>
</gene>
<evidence type="ECO:0000313" key="3">
    <source>
        <dbReference type="Proteomes" id="UP000093000"/>
    </source>
</evidence>
<reference evidence="2 3" key="1">
    <citation type="submission" date="2016-03" db="EMBL/GenBank/DDBJ databases">
        <title>Choanephora cucurbitarum.</title>
        <authorList>
            <person name="Min B."/>
            <person name="Park H."/>
            <person name="Park J.-H."/>
            <person name="Shin H.-D."/>
            <person name="Choi I.-G."/>
        </authorList>
    </citation>
    <scope>NUCLEOTIDE SEQUENCE [LARGE SCALE GENOMIC DNA]</scope>
    <source>
        <strain evidence="2 3">KUS-F28377</strain>
    </source>
</reference>
<dbReference type="InterPro" id="IPR051057">
    <property type="entry name" value="PI-PLC_domain"/>
</dbReference>
<dbReference type="PANTHER" id="PTHR13593:SF140">
    <property type="entry name" value="PLC-LIKE PHOSPHODIESTERASE"/>
    <property type="match status" value="1"/>
</dbReference>
<accession>A0A1C7NDR5</accession>
<dbReference type="Pfam" id="PF26146">
    <property type="entry name" value="PI-PLC_X"/>
    <property type="match status" value="1"/>
</dbReference>
<keyword evidence="3" id="KW-1185">Reference proteome</keyword>
<dbReference type="GO" id="GO:0006629">
    <property type="term" value="P:lipid metabolic process"/>
    <property type="evidence" value="ECO:0007669"/>
    <property type="project" value="InterPro"/>
</dbReference>
<dbReference type="EMBL" id="LUGH01000239">
    <property type="protein sequence ID" value="OBZ87198.1"/>
    <property type="molecule type" value="Genomic_DNA"/>
</dbReference>
<dbReference type="InParanoid" id="A0A1C7NDR5"/>
<dbReference type="PANTHER" id="PTHR13593">
    <property type="match status" value="1"/>
</dbReference>
<evidence type="ECO:0000256" key="1">
    <source>
        <dbReference type="SAM" id="SignalP"/>
    </source>
</evidence>
<dbReference type="SUPFAM" id="SSF51695">
    <property type="entry name" value="PLC-like phosphodiesterases"/>
    <property type="match status" value="1"/>
</dbReference>
<dbReference type="GO" id="GO:0008081">
    <property type="term" value="F:phosphoric diester hydrolase activity"/>
    <property type="evidence" value="ECO:0007669"/>
    <property type="project" value="InterPro"/>
</dbReference>
<name>A0A1C7NDR5_9FUNG</name>
<keyword evidence="1" id="KW-0732">Signal</keyword>
<sequence length="342" mass="38277">MYIALSLLFFLKAIVAECNGGSELCQRTYDNITHLVTHNSYALTPQMGATQDHSILDQLNDGVRGIKLSAVPSSTDPSVIQLCHTYCAVLDAGPASDTLSMISGWLKENPKEVVTIMWNNLYNMKPAQFLSAYEQSGIMPYVYTHPNPTEAWPSLQAMIDSNQRLVNFVDVEADVGQVPWLMDQFSQVFETPYENTETFNCNIDRISQDLDPKHMMYVLNHFLYGTFEMGTIKIHMPLKDKAEVANGRASLDEHVLNCSDVFQKKPNFVEVDFYSIGQSLSVVAELNGVSTQQLTPKTDVKTDHAVLVHKNGLLPTDHVLIDNSLSKGVCLRPNLQNNFKKL</sequence>
<proteinExistence type="predicted"/>
<evidence type="ECO:0000313" key="2">
    <source>
        <dbReference type="EMBL" id="OBZ87198.1"/>
    </source>
</evidence>
<dbReference type="STRING" id="101091.A0A1C7NDR5"/>
<dbReference type="OrthoDB" id="7984201at2759"/>
<dbReference type="InterPro" id="IPR017946">
    <property type="entry name" value="PLC-like_Pdiesterase_TIM-brl"/>
</dbReference>
<feature type="chain" id="PRO_5008889645" description="PI-PLC X domain-containing protein 1" evidence="1">
    <location>
        <begin position="17"/>
        <end position="342"/>
    </location>
</feature>